<comment type="caution">
    <text evidence="1">The sequence shown here is derived from an EMBL/GenBank/DDBJ whole genome shotgun (WGS) entry which is preliminary data.</text>
</comment>
<name>X1QQQ1_9ZZZZ</name>
<organism evidence="1">
    <name type="scientific">marine sediment metagenome</name>
    <dbReference type="NCBI Taxonomy" id="412755"/>
    <lineage>
        <taxon>unclassified sequences</taxon>
        <taxon>metagenomes</taxon>
        <taxon>ecological metagenomes</taxon>
    </lineage>
</organism>
<accession>X1QQQ1</accession>
<gene>
    <name evidence="1" type="ORF">S12H4_03209</name>
</gene>
<dbReference type="AlphaFoldDB" id="X1QQQ1"/>
<reference evidence="1" key="1">
    <citation type="journal article" date="2014" name="Front. Microbiol.">
        <title>High frequency of phylogenetically diverse reductive dehalogenase-homologous genes in deep subseafloor sedimentary metagenomes.</title>
        <authorList>
            <person name="Kawai M."/>
            <person name="Futagami T."/>
            <person name="Toyoda A."/>
            <person name="Takaki Y."/>
            <person name="Nishi S."/>
            <person name="Hori S."/>
            <person name="Arai W."/>
            <person name="Tsubouchi T."/>
            <person name="Morono Y."/>
            <person name="Uchiyama I."/>
            <person name="Ito T."/>
            <person name="Fujiyama A."/>
            <person name="Inagaki F."/>
            <person name="Takami H."/>
        </authorList>
    </citation>
    <scope>NUCLEOTIDE SEQUENCE</scope>
    <source>
        <strain evidence="1">Expedition CK06-06</strain>
    </source>
</reference>
<protein>
    <submittedName>
        <fullName evidence="1">Uncharacterized protein</fullName>
    </submittedName>
</protein>
<proteinExistence type="predicted"/>
<evidence type="ECO:0000313" key="1">
    <source>
        <dbReference type="EMBL" id="GAI70558.1"/>
    </source>
</evidence>
<sequence>MAGKYTDIIDIVAPSSAVAGETVPVTVRVKNIHLWLSYISSSHLCA</sequence>
<dbReference type="EMBL" id="BARW01000880">
    <property type="protein sequence ID" value="GAI70558.1"/>
    <property type="molecule type" value="Genomic_DNA"/>
</dbReference>